<dbReference type="EMBL" id="AP014968">
    <property type="protein sequence ID" value="BAT16244.1"/>
    <property type="molecule type" value="Genomic_DNA"/>
</dbReference>
<reference evidence="5" key="7">
    <citation type="journal article" date="2013" name="Plant Cell Physiol.">
        <title>Rice Annotation Project Database (RAP-DB): an integrative and interactive database for rice genomics.</title>
        <authorList>
            <person name="Sakai H."/>
            <person name="Lee S.S."/>
            <person name="Tanaka T."/>
            <person name="Numa H."/>
            <person name="Kim J."/>
            <person name="Kawahara Y."/>
            <person name="Wakimoto H."/>
            <person name="Yang C.C."/>
            <person name="Iwamoto M."/>
            <person name="Abe T."/>
            <person name="Yamada Y."/>
            <person name="Muto A."/>
            <person name="Inokuchi H."/>
            <person name="Ikemura T."/>
            <person name="Matsumoto T."/>
            <person name="Sasaki T."/>
            <person name="Itoh T."/>
        </authorList>
    </citation>
    <scope>NUCLEOTIDE SEQUENCE</scope>
</reference>
<reference evidence="4" key="1">
    <citation type="journal article" date="2003" name="Science">
        <title>Collection, Mapping, and Annotation of Over 28,000 cDNA Clones from japonica Rice.</title>
        <authorList>
            <person name="Kikuchi S."/>
            <person name="Satoh K."/>
            <person name="Nagata T."/>
            <person name="Kawagashira N."/>
            <person name="Doi K."/>
            <person name="Kishimoto N."/>
            <person name="Yazaki J."/>
            <person name="Ishikawa M."/>
            <person name="Yamada H."/>
            <person name="Ooka H."/>
            <person name="Hotta I."/>
            <person name="Kojima K."/>
            <person name="Namiki T."/>
            <person name="Ohneda E."/>
            <person name="Yahagi W."/>
            <person name="Suzuki K."/>
            <person name="Li C."/>
            <person name="Ohtsuki K."/>
            <person name="Shishiki T."/>
            <person name="Otomo Y."/>
            <person name="Murakami K."/>
            <person name="Iida Y."/>
            <person name="Sugano S."/>
            <person name="Fujimura T."/>
            <person name="Suzuki Y."/>
            <person name="Tsunoda Y."/>
            <person name="Kurosaki T."/>
            <person name="Kodama T."/>
            <person name="Masuda H."/>
            <person name="Kobayashi M."/>
            <person name="Xie Q."/>
            <person name="Lu M."/>
            <person name="Narikawa R."/>
            <person name="Sugiyama A."/>
            <person name="Mizuno K."/>
            <person name="Yokomizo S."/>
            <person name="Niikura J."/>
            <person name="Ikeda R."/>
            <person name="Ishibiki J."/>
            <person name="Kawamata M."/>
            <person name="Yoshimura A."/>
            <person name="Miura J."/>
            <person name="Kusumegi T."/>
            <person name="Oka M."/>
            <person name="Ryu R."/>
            <person name="Ueda M."/>
            <person name="Matsubara K."/>
            <person name="Kawai J."/>
            <person name="Carninci P."/>
            <person name="Adachi J."/>
            <person name="Aizawa K."/>
            <person name="Arakawa T."/>
            <person name="Fukuda S."/>
            <person name="Hara A."/>
            <person name="Hashidume W."/>
            <person name="Hayatsu N."/>
            <person name="Imotani K."/>
            <person name="Ishii Y."/>
            <person name="Itoh M."/>
            <person name="Kagawa I."/>
            <person name="Kondo S."/>
            <person name="Konno H."/>
            <person name="Miyazaki A."/>
            <person name="Osato N."/>
            <person name="Ota Y."/>
            <person name="Saito R."/>
            <person name="Sasaki D."/>
            <person name="Sato K."/>
            <person name="Shibata K."/>
            <person name="Shinagawa A."/>
            <person name="Shiraki T."/>
            <person name="Yoshino M."/>
            <person name="Hayashizaki Y."/>
        </authorList>
    </citation>
    <scope>NUCLEOTIDE SEQUENCE</scope>
</reference>
<accession>Q2QWF2</accession>
<gene>
    <name evidence="3" type="ordered locus">LOC_Os12g09550</name>
    <name evidence="5" type="ordered locus">Os12g0197200</name>
    <name evidence="5" type="ORF">OSNPB_120197200</name>
</gene>
<dbReference type="HOGENOM" id="CLU_2430711_0_0_1"/>
<protein>
    <submittedName>
        <fullName evidence="3">Expressed protein</fullName>
    </submittedName>
    <submittedName>
        <fullName evidence="5">Os12g0197200 protein</fullName>
    </submittedName>
    <submittedName>
        <fullName evidence="4">cDNA clone:J023145L11, full insert sequence</fullName>
    </submittedName>
</protein>
<dbReference type="ExpressionAtlas" id="Q2QWF2">
    <property type="expression patterns" value="baseline and differential"/>
</dbReference>
<dbReference type="Proteomes" id="UP000059680">
    <property type="component" value="Chromosome 12"/>
</dbReference>
<proteinExistence type="evidence at transcript level"/>
<name>Q2QWF2_ORYSJ</name>
<reference evidence="4" key="2">
    <citation type="submission" date="2003-01" db="EMBL/GenBank/DDBJ databases">
        <title>Collection, mapping, and annotation of 28K full-length cDNA clones from japonica rice.</title>
        <authorList>
            <person name="Adachi J."/>
            <person name="Aizawa K."/>
            <person name="Akimura T."/>
            <person name="Arakawa T."/>
            <person name="Carninci P."/>
            <person name="Doi K."/>
            <person name="Fujimura T."/>
            <person name="Fukuda S."/>
            <person name="Hanagaki T."/>
            <person name="Hara A."/>
            <person name="Hashizume W."/>
            <person name="Hayashida K."/>
            <person name="Hayashizaki Y."/>
            <person name="Hayatsu N."/>
            <person name="Hiramoto K."/>
            <person name="Hiraoka T."/>
            <person name="Hori F."/>
            <person name="Hotta I."/>
            <person name="Iida J."/>
            <person name="Iida Y."/>
            <person name="Ikeda R."/>
            <person name="Imamura K."/>
            <person name="Imotani K."/>
            <person name="Ishibiki J."/>
            <person name="Ishii Y."/>
            <person name="Ishikawa M."/>
            <person name="Itoh M."/>
            <person name="Kagawa I."/>
            <person name="Kanagawa S."/>
            <person name="Katoh H."/>
            <person name="Kawagashira N."/>
            <person name="Kawai J."/>
            <person name="Kawamata M."/>
            <person name="Kikuchi S."/>
            <person name="Kishikawa-Hirozane T."/>
            <person name="Kishimoto N."/>
            <person name="Kobayashi M."/>
            <person name="Kodama T."/>
            <person name="Kojima K."/>
            <person name="Kojima Y."/>
            <person name="Kondo S."/>
            <person name="Konno H."/>
            <person name="Kouda M."/>
            <person name="Koya S."/>
            <person name="Kurihara C."/>
            <person name="Kurosaki T."/>
            <person name="Kusumegi T."/>
            <person name="Li C."/>
            <person name="Lu M."/>
            <person name="Masuda H."/>
            <person name="Matsubara K."/>
            <person name="Matsuyama T."/>
            <person name="Miura J."/>
            <person name="Miyazaki A."/>
            <person name="Mizuno K."/>
            <person name="Murakami K."/>
            <person name="Murata M."/>
            <person name="Nagata T."/>
            <person name="Nakahama Y."/>
            <person name="Nakamura M."/>
            <person name="Namiki T."/>
            <person name="Narikawa R."/>
            <person name="Niikura J."/>
            <person name="Nishi K."/>
            <person name="Nomura K."/>
            <person name="Numasaki R."/>
            <person name="Ohneda E."/>
            <person name="Ohno M."/>
            <person name="Ohtsuki K."/>
            <person name="Oka M."/>
            <person name="Ooka H."/>
            <person name="Osato N."/>
            <person name="Ota Y."/>
            <person name="Otomo Y."/>
            <person name="Ryu R."/>
            <person name="Saitoh H."/>
            <person name="Sakai C."/>
            <person name="Sakai K."/>
            <person name="Sakazume N."/>
            <person name="Sano H."/>
            <person name="Sasaki D."/>
            <person name="Sato K."/>
            <person name="Satoh K."/>
            <person name="Shibata K."/>
            <person name="Shinagawa A."/>
            <person name="Shiraki T."/>
            <person name="Shishiki T."/>
            <person name="Sogabe Y."/>
            <person name="Sugano S."/>
            <person name="Sugiyama A."/>
            <person name="Suzuki K."/>
            <person name="Suzuki Y."/>
            <person name="Tagami M."/>
            <person name="Tagami-Takeda Y."/>
            <person name="Tagawa A."/>
            <person name="Takahashi F."/>
            <person name="Takaku-Akahira S."/>
            <person name="Tanaka T."/>
            <person name="Tomaru A."/>
            <person name="Toya T."/>
            <person name="Tsunoda Y."/>
            <person name="Ueda M."/>
            <person name="Waki K."/>
            <person name="Xie Q."/>
            <person name="Yahagi W."/>
            <person name="Yamada H."/>
            <person name="Yamamoto M."/>
            <person name="Yasunishi A."/>
            <person name="Yazaki J."/>
            <person name="Yokomizo S."/>
            <person name="Yoshimura A."/>
        </authorList>
    </citation>
    <scope>NUCLEOTIDE SEQUENCE</scope>
</reference>
<dbReference type="AlphaFoldDB" id="Q2QWF2"/>
<evidence type="ECO:0000313" key="3">
    <source>
        <dbReference type="EMBL" id="ABA96652.2"/>
    </source>
</evidence>
<dbReference type="EMBL" id="AK121465">
    <property type="protein sequence ID" value="BAH00506.1"/>
    <property type="molecule type" value="mRNA"/>
</dbReference>
<organism evidence="3">
    <name type="scientific">Oryza sativa subsp. japonica</name>
    <name type="common">Rice</name>
    <dbReference type="NCBI Taxonomy" id="39947"/>
    <lineage>
        <taxon>Eukaryota</taxon>
        <taxon>Viridiplantae</taxon>
        <taxon>Streptophyta</taxon>
        <taxon>Embryophyta</taxon>
        <taxon>Tracheophyta</taxon>
        <taxon>Spermatophyta</taxon>
        <taxon>Magnoliopsida</taxon>
        <taxon>Liliopsida</taxon>
        <taxon>Poales</taxon>
        <taxon>Poaceae</taxon>
        <taxon>BOP clade</taxon>
        <taxon>Oryzoideae</taxon>
        <taxon>Oryzeae</taxon>
        <taxon>Oryzinae</taxon>
        <taxon>Oryza</taxon>
        <taxon>Oryza sativa</taxon>
    </lineage>
</organism>
<evidence type="ECO:0000313" key="5">
    <source>
        <dbReference type="EMBL" id="BAT16244.1"/>
    </source>
</evidence>
<reference evidence="5 6" key="8">
    <citation type="journal article" date="2013" name="Rice">
        <title>Improvement of the Oryza sativa Nipponbare reference genome using next generation sequence and optical map data.</title>
        <authorList>
            <person name="Kawahara Y."/>
            <person name="de la Bastide M."/>
            <person name="Hamilton J.P."/>
            <person name="Kanamori H."/>
            <person name="McCombie W.R."/>
            <person name="Ouyang S."/>
            <person name="Schwartz D.C."/>
            <person name="Tanaka T."/>
            <person name="Wu J."/>
            <person name="Zhou S."/>
            <person name="Childs K.L."/>
            <person name="Davidson R.M."/>
            <person name="Lin H."/>
            <person name="Quesada-Ocampo L."/>
            <person name="Vaillancourt B."/>
            <person name="Sakai H."/>
            <person name="Lee S.S."/>
            <person name="Kim J."/>
            <person name="Numa H."/>
            <person name="Itoh T."/>
            <person name="Buell C.R."/>
            <person name="Matsumoto T."/>
        </authorList>
    </citation>
    <scope>NUCLEOTIDE SEQUENCE [LARGE SCALE GENOMIC DNA]</scope>
    <source>
        <strain evidence="6">cv. Nipponbare</strain>
    </source>
</reference>
<dbReference type="PaxDb" id="39947-Q2QWF2"/>
<reference evidence="3" key="3">
    <citation type="journal article" date="2005" name="BMC Biol.">
        <title>The sequence of rice chromosomes 11 and 12, rich in disease resistance genes and recent gene duplications.</title>
        <authorList>
            <consortium name="The rice chromosomes 11 and 12 sequencing consortia"/>
        </authorList>
    </citation>
    <scope>NUCLEOTIDE SEQUENCE [LARGE SCALE GENOMIC DNA]</scope>
</reference>
<feature type="transmembrane region" description="Helical" evidence="2">
    <location>
        <begin position="6"/>
        <end position="25"/>
    </location>
</feature>
<evidence type="ECO:0000313" key="6">
    <source>
        <dbReference type="Proteomes" id="UP000059680"/>
    </source>
</evidence>
<feature type="region of interest" description="Disordered" evidence="1">
    <location>
        <begin position="74"/>
        <end position="105"/>
    </location>
</feature>
<evidence type="ECO:0000256" key="2">
    <source>
        <dbReference type="SAM" id="Phobius"/>
    </source>
</evidence>
<reference evidence="3" key="5">
    <citation type="submission" date="2005-04" db="EMBL/GenBank/DDBJ databases">
        <authorList>
            <person name="Buell C.R."/>
            <person name="Wing R.A."/>
            <person name="McCombie W.A."/>
            <person name="Ouyang S."/>
        </authorList>
    </citation>
    <scope>NUCLEOTIDE SEQUENCE</scope>
</reference>
<reference evidence="6" key="4">
    <citation type="journal article" date="2005" name="Nature">
        <title>The map-based sequence of the rice genome.</title>
        <authorList>
            <consortium name="International rice genome sequencing project (IRGSP)"/>
            <person name="Matsumoto T."/>
            <person name="Wu J."/>
            <person name="Kanamori H."/>
            <person name="Katayose Y."/>
            <person name="Fujisawa M."/>
            <person name="Namiki N."/>
            <person name="Mizuno H."/>
            <person name="Yamamoto K."/>
            <person name="Antonio B.A."/>
            <person name="Baba T."/>
            <person name="Sakata K."/>
            <person name="Nagamura Y."/>
            <person name="Aoki H."/>
            <person name="Arikawa K."/>
            <person name="Arita K."/>
            <person name="Bito T."/>
            <person name="Chiden Y."/>
            <person name="Fujitsuka N."/>
            <person name="Fukunaka R."/>
            <person name="Hamada M."/>
            <person name="Harada C."/>
            <person name="Hayashi A."/>
            <person name="Hijishita S."/>
            <person name="Honda M."/>
            <person name="Hosokawa S."/>
            <person name="Ichikawa Y."/>
            <person name="Idonuma A."/>
            <person name="Iijima M."/>
            <person name="Ikeda M."/>
            <person name="Ikeno M."/>
            <person name="Ito K."/>
            <person name="Ito S."/>
            <person name="Ito T."/>
            <person name="Ito Y."/>
            <person name="Ito Y."/>
            <person name="Iwabuchi A."/>
            <person name="Kamiya K."/>
            <person name="Karasawa W."/>
            <person name="Kurita K."/>
            <person name="Katagiri S."/>
            <person name="Kikuta A."/>
            <person name="Kobayashi H."/>
            <person name="Kobayashi N."/>
            <person name="Machita K."/>
            <person name="Maehara T."/>
            <person name="Masukawa M."/>
            <person name="Mizubayashi T."/>
            <person name="Mukai Y."/>
            <person name="Nagasaki H."/>
            <person name="Nagata Y."/>
            <person name="Naito S."/>
            <person name="Nakashima M."/>
            <person name="Nakama Y."/>
            <person name="Nakamichi Y."/>
            <person name="Nakamura M."/>
            <person name="Meguro A."/>
            <person name="Negishi M."/>
            <person name="Ohta I."/>
            <person name="Ohta T."/>
            <person name="Okamoto M."/>
            <person name="Ono N."/>
            <person name="Saji S."/>
            <person name="Sakaguchi M."/>
            <person name="Sakai K."/>
            <person name="Shibata M."/>
            <person name="Shimokawa T."/>
            <person name="Song J."/>
            <person name="Takazaki Y."/>
            <person name="Terasawa K."/>
            <person name="Tsugane M."/>
            <person name="Tsuji K."/>
            <person name="Ueda S."/>
            <person name="Waki K."/>
            <person name="Yamagata H."/>
            <person name="Yamamoto M."/>
            <person name="Yamamoto S."/>
            <person name="Yamane H."/>
            <person name="Yoshiki S."/>
            <person name="Yoshihara R."/>
            <person name="Yukawa K."/>
            <person name="Zhong H."/>
            <person name="Yano M."/>
            <person name="Yuan Q."/>
            <person name="Ouyang S."/>
            <person name="Liu J."/>
            <person name="Jones K.M."/>
            <person name="Gansberger K."/>
            <person name="Moffat K."/>
            <person name="Hill J."/>
            <person name="Bera J."/>
            <person name="Fadrosh D."/>
            <person name="Jin S."/>
            <person name="Johri S."/>
            <person name="Kim M."/>
            <person name="Overton L."/>
            <person name="Reardon M."/>
            <person name="Tsitrin T."/>
            <person name="Vuong H."/>
            <person name="Weaver B."/>
            <person name="Ciecko A."/>
            <person name="Tallon L."/>
            <person name="Jackson J."/>
            <person name="Pai G."/>
            <person name="Aken S.V."/>
            <person name="Utterback T."/>
            <person name="Reidmuller S."/>
            <person name="Feldblyum T."/>
            <person name="Hsiao J."/>
            <person name="Zismann V."/>
            <person name="Iobst S."/>
            <person name="de Vazeille A.R."/>
            <person name="Buell C.R."/>
            <person name="Ying K."/>
            <person name="Li Y."/>
            <person name="Lu T."/>
            <person name="Huang Y."/>
            <person name="Zhao Q."/>
            <person name="Feng Q."/>
            <person name="Zhang L."/>
            <person name="Zhu J."/>
            <person name="Weng Q."/>
            <person name="Mu J."/>
            <person name="Lu Y."/>
            <person name="Fan D."/>
            <person name="Liu Y."/>
            <person name="Guan J."/>
            <person name="Zhang Y."/>
            <person name="Yu S."/>
            <person name="Liu X."/>
            <person name="Zhang Y."/>
            <person name="Hong G."/>
            <person name="Han B."/>
            <person name="Choisne N."/>
            <person name="Demange N."/>
            <person name="Orjeda G."/>
            <person name="Samain S."/>
            <person name="Cattolico L."/>
            <person name="Pelletier E."/>
            <person name="Couloux A."/>
            <person name="Segurens B."/>
            <person name="Wincker P."/>
            <person name="D'Hont A."/>
            <person name="Scarpelli C."/>
            <person name="Weissenbach J."/>
            <person name="Salanoubat M."/>
            <person name="Quetier F."/>
            <person name="Yu Y."/>
            <person name="Kim H.R."/>
            <person name="Rambo T."/>
            <person name="Currie J."/>
            <person name="Collura K."/>
            <person name="Luo M."/>
            <person name="Yang T."/>
            <person name="Ammiraju J.S.S."/>
            <person name="Engler F."/>
            <person name="Soderlund C."/>
            <person name="Wing R.A."/>
            <person name="Palmer L.E."/>
            <person name="de la Bastide M."/>
            <person name="Spiegel L."/>
            <person name="Nascimento L."/>
            <person name="Zutavern T."/>
            <person name="O'Shaughnessy A."/>
            <person name="Dike S."/>
            <person name="Dedhia N."/>
            <person name="Preston R."/>
            <person name="Balija V."/>
            <person name="McCombie W.R."/>
            <person name="Chow T."/>
            <person name="Chen H."/>
            <person name="Chung M."/>
            <person name="Chen C."/>
            <person name="Shaw J."/>
            <person name="Wu H."/>
            <person name="Hsiao K."/>
            <person name="Chao Y."/>
            <person name="Chu M."/>
            <person name="Cheng C."/>
            <person name="Hour A."/>
            <person name="Lee P."/>
            <person name="Lin S."/>
            <person name="Lin Y."/>
            <person name="Liou J."/>
            <person name="Liu S."/>
            <person name="Hsing Y."/>
            <person name="Raghuvanshi S."/>
            <person name="Mohanty A."/>
            <person name="Bharti A.K."/>
            <person name="Gaur A."/>
            <person name="Gupta V."/>
            <person name="Kumar D."/>
            <person name="Ravi V."/>
            <person name="Vij S."/>
            <person name="Kapur A."/>
            <person name="Khurana P."/>
            <person name="Khurana P."/>
            <person name="Khurana J.P."/>
            <person name="Tyagi A.K."/>
            <person name="Gaikwad K."/>
            <person name="Singh A."/>
            <person name="Dalal V."/>
            <person name="Srivastava S."/>
            <person name="Dixit A."/>
            <person name="Pal A.K."/>
            <person name="Ghazi I.A."/>
            <person name="Yadav M."/>
            <person name="Pandit A."/>
            <person name="Bhargava A."/>
            <person name="Sureshbabu K."/>
            <person name="Batra K."/>
            <person name="Sharma T.R."/>
            <person name="Mohapatra T."/>
            <person name="Singh N.K."/>
            <person name="Messing J."/>
            <person name="Nelson A.B."/>
            <person name="Fuks G."/>
            <person name="Kavchok S."/>
            <person name="Keizer G."/>
            <person name="Linton E."/>
            <person name="Llaca V."/>
            <person name="Song R."/>
            <person name="Tanyolac B."/>
            <person name="Young S."/>
            <person name="Ho-Il K."/>
            <person name="Hahn J.H."/>
            <person name="Sangsakoo G."/>
            <person name="Vanavichit A."/>
            <person name="de Mattos Luiz.A.T."/>
            <person name="Zimmer P.D."/>
            <person name="Malone G."/>
            <person name="Dellagostin O."/>
            <person name="de Oliveira A.C."/>
            <person name="Bevan M."/>
            <person name="Bancroft I."/>
            <person name="Minx P."/>
            <person name="Cordum H."/>
            <person name="Wilson R."/>
            <person name="Cheng Z."/>
            <person name="Jin W."/>
            <person name="Jiang J."/>
            <person name="Leong S.A."/>
            <person name="Iwama H."/>
            <person name="Gojobori T."/>
            <person name="Itoh T."/>
            <person name="Niimura Y."/>
            <person name="Fujii Y."/>
            <person name="Habara T."/>
            <person name="Sakai H."/>
            <person name="Sato Y."/>
            <person name="Wilson G."/>
            <person name="Kumar K."/>
            <person name="McCouch S."/>
            <person name="Juretic N."/>
            <person name="Hoen D."/>
            <person name="Wright S."/>
            <person name="Bruskiewich R."/>
            <person name="Bureau T."/>
            <person name="Miyao A."/>
            <person name="Hirochika H."/>
            <person name="Nishikawa T."/>
            <person name="Kadowaki K."/>
            <person name="Sugiura M."/>
            <person name="Burr B."/>
            <person name="Sasaki T."/>
        </authorList>
    </citation>
    <scope>NUCLEOTIDE SEQUENCE [LARGE SCALE GENOMIC DNA]</scope>
    <source>
        <strain evidence="6">cv. Nipponbare</strain>
    </source>
</reference>
<evidence type="ECO:0000256" key="1">
    <source>
        <dbReference type="SAM" id="MobiDB-lite"/>
    </source>
</evidence>
<dbReference type="Gramene" id="Os12t0197200-02">
    <property type="protein sequence ID" value="Os12t0197200-02"/>
    <property type="gene ID" value="Os12g0197200"/>
</dbReference>
<keyword evidence="2" id="KW-0812">Transmembrane</keyword>
<reference evidence="3" key="6">
    <citation type="submission" date="2006-01" db="EMBL/GenBank/DDBJ databases">
        <authorList>
            <person name="Buell R."/>
        </authorList>
    </citation>
    <scope>NUCLEOTIDE SEQUENCE</scope>
</reference>
<keyword evidence="6" id="KW-1185">Reference proteome</keyword>
<reference evidence="5" key="9">
    <citation type="submission" date="2015-10" db="EMBL/GenBank/DDBJ databases">
        <authorList>
            <person name="Sakai H."/>
            <person name="Kawahara Y."/>
            <person name="Matsumoto T."/>
            <person name="Buell C.R."/>
            <person name="Itoh T."/>
        </authorList>
    </citation>
    <scope>NUCLEOTIDE SEQUENCE</scope>
</reference>
<dbReference type="EMBL" id="DP000011">
    <property type="protein sequence ID" value="ABA96652.2"/>
    <property type="molecule type" value="Genomic_DNA"/>
</dbReference>
<evidence type="ECO:0000313" key="4">
    <source>
        <dbReference type="EMBL" id="BAH00506.1"/>
    </source>
</evidence>
<dbReference type="InParanoid" id="Q2QWF2"/>
<keyword evidence="2" id="KW-0472">Membrane</keyword>
<sequence>MESHGLCTLLCLIGSSLMFFLWMRIYPFCGSKLRICIWRYQICSMRIMYFLNLGEQHAEKNNMQHENNVLLQNLGEQHAEKNAPGQVQEEHAEKNAPGQVQEEMQ</sequence>
<keyword evidence="2" id="KW-1133">Transmembrane helix</keyword>